<dbReference type="EMBL" id="ML978122">
    <property type="protein sequence ID" value="KAF2102525.1"/>
    <property type="molecule type" value="Genomic_DNA"/>
</dbReference>
<keyword evidence="4" id="KW-1185">Reference proteome</keyword>
<evidence type="ECO:0000256" key="1">
    <source>
        <dbReference type="SAM" id="SignalP"/>
    </source>
</evidence>
<feature type="domain" description="Ubiquitin 3 binding protein But2 C-terminal" evidence="2">
    <location>
        <begin position="44"/>
        <end position="188"/>
    </location>
</feature>
<evidence type="ECO:0000259" key="2">
    <source>
        <dbReference type="Pfam" id="PF09792"/>
    </source>
</evidence>
<comment type="caution">
    <text evidence="3">The sequence shown here is derived from an EMBL/GenBank/DDBJ whole genome shotgun (WGS) entry which is preliminary data.</text>
</comment>
<protein>
    <recommendedName>
        <fullName evidence="2">Ubiquitin 3 binding protein But2 C-terminal domain-containing protein</fullName>
    </recommendedName>
</protein>
<name>A0A9P4INL2_9PEZI</name>
<reference evidence="3" key="1">
    <citation type="journal article" date="2020" name="Stud. Mycol.">
        <title>101 Dothideomycetes genomes: a test case for predicting lifestyles and emergence of pathogens.</title>
        <authorList>
            <person name="Haridas S."/>
            <person name="Albert R."/>
            <person name="Binder M."/>
            <person name="Bloem J."/>
            <person name="Labutti K."/>
            <person name="Salamov A."/>
            <person name="Andreopoulos B."/>
            <person name="Baker S."/>
            <person name="Barry K."/>
            <person name="Bills G."/>
            <person name="Bluhm B."/>
            <person name="Cannon C."/>
            <person name="Castanera R."/>
            <person name="Culley D."/>
            <person name="Daum C."/>
            <person name="Ezra D."/>
            <person name="Gonzalez J."/>
            <person name="Henrissat B."/>
            <person name="Kuo A."/>
            <person name="Liang C."/>
            <person name="Lipzen A."/>
            <person name="Lutzoni F."/>
            <person name="Magnuson J."/>
            <person name="Mondo S."/>
            <person name="Nolan M."/>
            <person name="Ohm R."/>
            <person name="Pangilinan J."/>
            <person name="Park H.-J."/>
            <person name="Ramirez L."/>
            <person name="Alfaro M."/>
            <person name="Sun H."/>
            <person name="Tritt A."/>
            <person name="Yoshinaga Y."/>
            <person name="Zwiers L.-H."/>
            <person name="Turgeon B."/>
            <person name="Goodwin S."/>
            <person name="Spatafora J."/>
            <person name="Crous P."/>
            <person name="Grigoriev I."/>
        </authorList>
    </citation>
    <scope>NUCLEOTIDE SEQUENCE</scope>
    <source>
        <strain evidence="3">CBS 133067</strain>
    </source>
</reference>
<organism evidence="3 4">
    <name type="scientific">Rhizodiscina lignyota</name>
    <dbReference type="NCBI Taxonomy" id="1504668"/>
    <lineage>
        <taxon>Eukaryota</taxon>
        <taxon>Fungi</taxon>
        <taxon>Dikarya</taxon>
        <taxon>Ascomycota</taxon>
        <taxon>Pezizomycotina</taxon>
        <taxon>Dothideomycetes</taxon>
        <taxon>Pleosporomycetidae</taxon>
        <taxon>Aulographales</taxon>
        <taxon>Rhizodiscinaceae</taxon>
        <taxon>Rhizodiscina</taxon>
    </lineage>
</organism>
<sequence length="203" mass="21455">MKFFLAAAALLGLVAPSPVSEPGYHKGHVTCPVNGTLPPSYVKPCLMVPVSAKRPTVAFGGTEKPIITPNDFCTIFNLDLPPSAYDKVCQLVFLFPDHHQTPSWYSYHGAGHFSFTGYAVGAGATEQTTYKNQPVAGPNPPSPPAELAPGNAYVINSAPCGLPKGLTAPVTVSGMLCSTDTTLKFLQSDAKCPLGFFVELLDQ</sequence>
<feature type="signal peptide" evidence="1">
    <location>
        <begin position="1"/>
        <end position="16"/>
    </location>
</feature>
<feature type="chain" id="PRO_5040317323" description="Ubiquitin 3 binding protein But2 C-terminal domain-containing protein" evidence="1">
    <location>
        <begin position="17"/>
        <end position="203"/>
    </location>
</feature>
<dbReference type="AlphaFoldDB" id="A0A9P4INL2"/>
<keyword evidence="1" id="KW-0732">Signal</keyword>
<dbReference type="OrthoDB" id="4657524at2759"/>
<evidence type="ECO:0000313" key="4">
    <source>
        <dbReference type="Proteomes" id="UP000799772"/>
    </source>
</evidence>
<proteinExistence type="predicted"/>
<dbReference type="Pfam" id="PF09792">
    <property type="entry name" value="But2"/>
    <property type="match status" value="1"/>
</dbReference>
<gene>
    <name evidence="3" type="ORF">NA57DRAFT_71515</name>
</gene>
<dbReference type="PANTHER" id="PTHR39613">
    <property type="entry name" value="ANCHORED CELL WALL PROTEIN, PUTATIVE (AFU_ORTHOLOGUE AFUA_4G08960)-RELATED"/>
    <property type="match status" value="1"/>
</dbReference>
<evidence type="ECO:0000313" key="3">
    <source>
        <dbReference type="EMBL" id="KAF2102525.1"/>
    </source>
</evidence>
<dbReference type="InterPro" id="IPR018620">
    <property type="entry name" value="Ubiquitin3-bd_protein_But2_C"/>
</dbReference>
<dbReference type="Proteomes" id="UP000799772">
    <property type="component" value="Unassembled WGS sequence"/>
</dbReference>
<dbReference type="PANTHER" id="PTHR39613:SF1">
    <property type="entry name" value="ANCHORED CELL WALL PROTEIN, PUTATIVE (AFU_ORTHOLOGUE AFUA_4G08960)-RELATED"/>
    <property type="match status" value="1"/>
</dbReference>
<accession>A0A9P4INL2</accession>